<gene>
    <name evidence="4" type="ORF">H6G06_26505</name>
</gene>
<comment type="caution">
    <text evidence="2">Lacks conserved residue(s) required for the propagation of feature annotation.</text>
</comment>
<name>A0A927A4T9_9NOST</name>
<accession>A0A927A4T9</accession>
<evidence type="ECO:0000313" key="5">
    <source>
        <dbReference type="Proteomes" id="UP000662185"/>
    </source>
</evidence>
<keyword evidence="5" id="KW-1185">Reference proteome</keyword>
<organism evidence="4 5">
    <name type="scientific">Anabaena sphaerica FACHB-251</name>
    <dbReference type="NCBI Taxonomy" id="2692883"/>
    <lineage>
        <taxon>Bacteria</taxon>
        <taxon>Bacillati</taxon>
        <taxon>Cyanobacteriota</taxon>
        <taxon>Cyanophyceae</taxon>
        <taxon>Nostocales</taxon>
        <taxon>Nostocaceae</taxon>
        <taxon>Anabaena</taxon>
    </lineage>
</organism>
<keyword evidence="1" id="KW-0597">Phosphoprotein</keyword>
<dbReference type="PROSITE" id="PS50110">
    <property type="entry name" value="RESPONSE_REGULATORY"/>
    <property type="match status" value="1"/>
</dbReference>
<dbReference type="AlphaFoldDB" id="A0A927A4T9"/>
<evidence type="ECO:0000256" key="1">
    <source>
        <dbReference type="ARBA" id="ARBA00022553"/>
    </source>
</evidence>
<dbReference type="InterPro" id="IPR050595">
    <property type="entry name" value="Bact_response_regulator"/>
</dbReference>
<dbReference type="InterPro" id="IPR011006">
    <property type="entry name" value="CheY-like_superfamily"/>
</dbReference>
<sequence length="129" mass="14975">MNKILIVEPEPTLLNLIAELLHLHGLMPITAASCEQGYELTKLEKPDVILCGHSSRYFNSYENCWEFITKLHQDLETADIPFIFMAGSALETIPNWQNYVRYQDILFKPFKVQVLLEKIYTQLQSSQNK</sequence>
<dbReference type="PANTHER" id="PTHR44591:SF23">
    <property type="entry name" value="CHEY SUBFAMILY"/>
    <property type="match status" value="1"/>
</dbReference>
<feature type="domain" description="Response regulatory" evidence="3">
    <location>
        <begin position="3"/>
        <end position="123"/>
    </location>
</feature>
<dbReference type="Proteomes" id="UP000662185">
    <property type="component" value="Unassembled WGS sequence"/>
</dbReference>
<evidence type="ECO:0000259" key="3">
    <source>
        <dbReference type="PROSITE" id="PS50110"/>
    </source>
</evidence>
<protein>
    <recommendedName>
        <fullName evidence="3">Response regulatory domain-containing protein</fullName>
    </recommendedName>
</protein>
<comment type="caution">
    <text evidence="4">The sequence shown here is derived from an EMBL/GenBank/DDBJ whole genome shotgun (WGS) entry which is preliminary data.</text>
</comment>
<dbReference type="PANTHER" id="PTHR44591">
    <property type="entry name" value="STRESS RESPONSE REGULATOR PROTEIN 1"/>
    <property type="match status" value="1"/>
</dbReference>
<dbReference type="SUPFAM" id="SSF52172">
    <property type="entry name" value="CheY-like"/>
    <property type="match status" value="1"/>
</dbReference>
<evidence type="ECO:0000256" key="2">
    <source>
        <dbReference type="PROSITE-ProRule" id="PRU00169"/>
    </source>
</evidence>
<proteinExistence type="predicted"/>
<dbReference type="EMBL" id="JACJQU010000036">
    <property type="protein sequence ID" value="MBD2296930.1"/>
    <property type="molecule type" value="Genomic_DNA"/>
</dbReference>
<dbReference type="InterPro" id="IPR001789">
    <property type="entry name" value="Sig_transdc_resp-reg_receiver"/>
</dbReference>
<evidence type="ECO:0000313" key="4">
    <source>
        <dbReference type="EMBL" id="MBD2296930.1"/>
    </source>
</evidence>
<dbReference type="RefSeq" id="WP_190565047.1">
    <property type="nucleotide sequence ID" value="NZ_JACJQU010000036.1"/>
</dbReference>
<reference evidence="5" key="1">
    <citation type="journal article" date="2020" name="ISME J.">
        <title>Comparative genomics reveals insights into cyanobacterial evolution and habitat adaptation.</title>
        <authorList>
            <person name="Chen M.Y."/>
            <person name="Teng W.K."/>
            <person name="Zhao L."/>
            <person name="Hu C.X."/>
            <person name="Zhou Y.K."/>
            <person name="Han B.P."/>
            <person name="Song L.R."/>
            <person name="Shu W.S."/>
        </authorList>
    </citation>
    <scope>NUCLEOTIDE SEQUENCE [LARGE SCALE GENOMIC DNA]</scope>
    <source>
        <strain evidence="5">FACHB-251</strain>
    </source>
</reference>
<dbReference type="GO" id="GO:0000160">
    <property type="term" value="P:phosphorelay signal transduction system"/>
    <property type="evidence" value="ECO:0007669"/>
    <property type="project" value="InterPro"/>
</dbReference>
<dbReference type="Gene3D" id="3.40.50.2300">
    <property type="match status" value="1"/>
</dbReference>
<dbReference type="PROSITE" id="PS51257">
    <property type="entry name" value="PROKAR_LIPOPROTEIN"/>
    <property type="match status" value="1"/>
</dbReference>